<accession>A0AAD7GQQ6</accession>
<sequence>MALDARKIHKLSRDSALRMVQQWWPGERKRHDIKDRFVGPLYKIIDTCEKALPKYDHDELWLYNFWRTNDNEPREHSTFRYFSDVGLDGETPWNSATIIYTATLWPGGWGYEKTKPVENPKPVDGTSA</sequence>
<gene>
    <name evidence="1" type="ORF">B0H16DRAFT_1483844</name>
</gene>
<comment type="caution">
    <text evidence="1">The sequence shown here is derived from an EMBL/GenBank/DDBJ whole genome shotgun (WGS) entry which is preliminary data.</text>
</comment>
<organism evidence="1 2">
    <name type="scientific">Mycena metata</name>
    <dbReference type="NCBI Taxonomy" id="1033252"/>
    <lineage>
        <taxon>Eukaryota</taxon>
        <taxon>Fungi</taxon>
        <taxon>Dikarya</taxon>
        <taxon>Basidiomycota</taxon>
        <taxon>Agaricomycotina</taxon>
        <taxon>Agaricomycetes</taxon>
        <taxon>Agaricomycetidae</taxon>
        <taxon>Agaricales</taxon>
        <taxon>Marasmiineae</taxon>
        <taxon>Mycenaceae</taxon>
        <taxon>Mycena</taxon>
    </lineage>
</organism>
<reference evidence="1" key="1">
    <citation type="submission" date="2023-03" db="EMBL/GenBank/DDBJ databases">
        <title>Massive genome expansion in bonnet fungi (Mycena s.s.) driven by repeated elements and novel gene families across ecological guilds.</title>
        <authorList>
            <consortium name="Lawrence Berkeley National Laboratory"/>
            <person name="Harder C.B."/>
            <person name="Miyauchi S."/>
            <person name="Viragh M."/>
            <person name="Kuo A."/>
            <person name="Thoen E."/>
            <person name="Andreopoulos B."/>
            <person name="Lu D."/>
            <person name="Skrede I."/>
            <person name="Drula E."/>
            <person name="Henrissat B."/>
            <person name="Morin E."/>
            <person name="Kohler A."/>
            <person name="Barry K."/>
            <person name="LaButti K."/>
            <person name="Morin E."/>
            <person name="Salamov A."/>
            <person name="Lipzen A."/>
            <person name="Mereny Z."/>
            <person name="Hegedus B."/>
            <person name="Baldrian P."/>
            <person name="Stursova M."/>
            <person name="Weitz H."/>
            <person name="Taylor A."/>
            <person name="Grigoriev I.V."/>
            <person name="Nagy L.G."/>
            <person name="Martin F."/>
            <person name="Kauserud H."/>
        </authorList>
    </citation>
    <scope>NUCLEOTIDE SEQUENCE</scope>
    <source>
        <strain evidence="1">CBHHK182m</strain>
    </source>
</reference>
<protein>
    <submittedName>
        <fullName evidence="1">Uncharacterized protein</fullName>
    </submittedName>
</protein>
<dbReference type="Proteomes" id="UP001215598">
    <property type="component" value="Unassembled WGS sequence"/>
</dbReference>
<keyword evidence="2" id="KW-1185">Reference proteome</keyword>
<dbReference type="AlphaFoldDB" id="A0AAD7GQQ6"/>
<evidence type="ECO:0000313" key="2">
    <source>
        <dbReference type="Proteomes" id="UP001215598"/>
    </source>
</evidence>
<evidence type="ECO:0000313" key="1">
    <source>
        <dbReference type="EMBL" id="KAJ7700551.1"/>
    </source>
</evidence>
<dbReference type="EMBL" id="JARKIB010000552">
    <property type="protein sequence ID" value="KAJ7700551.1"/>
    <property type="molecule type" value="Genomic_DNA"/>
</dbReference>
<proteinExistence type="predicted"/>
<name>A0AAD7GQQ6_9AGAR</name>